<accession>T0LAC5</accession>
<dbReference type="Gene3D" id="3.90.230.10">
    <property type="entry name" value="Creatinase/methionine aminopeptidase superfamily"/>
    <property type="match status" value="1"/>
</dbReference>
<reference evidence="3 4" key="1">
    <citation type="journal article" date="2013" name="BMC Genomics">
        <title>Genome sequencing and comparative genomics of honey bee microsporidia, Nosema apis reveal novel insights into host-parasite interactions.</title>
        <authorList>
            <person name="Chen Yp."/>
            <person name="Pettis J.S."/>
            <person name="Zhao Y."/>
            <person name="Liu X."/>
            <person name="Tallon L.J."/>
            <person name="Sadzewicz L.D."/>
            <person name="Li R."/>
            <person name="Zheng H."/>
            <person name="Huang S."/>
            <person name="Zhang X."/>
            <person name="Hamilton M.C."/>
            <person name="Pernal S.F."/>
            <person name="Melathopoulos A.P."/>
            <person name="Yan X."/>
            <person name="Evans J.D."/>
        </authorList>
    </citation>
    <scope>NUCLEOTIDE SEQUENCE [LARGE SCALE GENOMIC DNA]</scope>
    <source>
        <strain evidence="3 4">BRL 01</strain>
    </source>
</reference>
<dbReference type="Pfam" id="PF16188">
    <property type="entry name" value="Peptidase_M24_C"/>
    <property type="match status" value="1"/>
</dbReference>
<dbReference type="SUPFAM" id="SSF55920">
    <property type="entry name" value="Creatinase/aminopeptidase"/>
    <property type="match status" value="1"/>
</dbReference>
<dbReference type="HOGENOM" id="CLU_011781_2_4_1"/>
<dbReference type="Proteomes" id="UP000053780">
    <property type="component" value="Unassembled WGS sequence"/>
</dbReference>
<protein>
    <submittedName>
        <fullName evidence="3">Xaa-pro aminopeptidase</fullName>
    </submittedName>
</protein>
<keyword evidence="3" id="KW-0378">Hydrolase</keyword>
<dbReference type="InterPro" id="IPR000994">
    <property type="entry name" value="Pept_M24"/>
</dbReference>
<keyword evidence="4" id="KW-1185">Reference proteome</keyword>
<dbReference type="InterPro" id="IPR050422">
    <property type="entry name" value="X-Pro_aminopeptidase_P"/>
</dbReference>
<dbReference type="EMBL" id="KE647144">
    <property type="protein sequence ID" value="EQB61394.1"/>
    <property type="molecule type" value="Genomic_DNA"/>
</dbReference>
<keyword evidence="3" id="KW-0031">Aminopeptidase</keyword>
<keyword evidence="3" id="KW-0645">Protease</keyword>
<dbReference type="OrthoDB" id="9995434at2759"/>
<evidence type="ECO:0000313" key="3">
    <source>
        <dbReference type="EMBL" id="EQB61394.1"/>
    </source>
</evidence>
<feature type="domain" description="Peptidase M24" evidence="1">
    <location>
        <begin position="153"/>
        <end position="345"/>
    </location>
</feature>
<dbReference type="AlphaFoldDB" id="T0LAC5"/>
<proteinExistence type="predicted"/>
<dbReference type="Pfam" id="PF00557">
    <property type="entry name" value="Peptidase_M24"/>
    <property type="match status" value="1"/>
</dbReference>
<evidence type="ECO:0000313" key="4">
    <source>
        <dbReference type="Proteomes" id="UP000053780"/>
    </source>
</evidence>
<dbReference type="InterPro" id="IPR032416">
    <property type="entry name" value="Peptidase_M24_C"/>
</dbReference>
<organism evidence="3 4">
    <name type="scientific">Vairimorpha apis BRL 01</name>
    <dbReference type="NCBI Taxonomy" id="1037528"/>
    <lineage>
        <taxon>Eukaryota</taxon>
        <taxon>Fungi</taxon>
        <taxon>Fungi incertae sedis</taxon>
        <taxon>Microsporidia</taxon>
        <taxon>Nosematidae</taxon>
        <taxon>Vairimorpha</taxon>
    </lineage>
</organism>
<dbReference type="Pfam" id="PF16189">
    <property type="entry name" value="Creatinase_N_2"/>
    <property type="match status" value="1"/>
</dbReference>
<feature type="domain" description="Peptidase M24 C-terminal" evidence="2">
    <location>
        <begin position="352"/>
        <end position="410"/>
    </location>
</feature>
<dbReference type="InterPro" id="IPR036005">
    <property type="entry name" value="Creatinase/aminopeptidase-like"/>
</dbReference>
<dbReference type="PANTHER" id="PTHR43763:SF6">
    <property type="entry name" value="XAA-PRO AMINOPEPTIDASE 1"/>
    <property type="match status" value="1"/>
</dbReference>
<gene>
    <name evidence="3" type="ORF">NAPIS_ORF01047</name>
</gene>
<name>T0LAC5_9MICR</name>
<dbReference type="Gene3D" id="3.40.350.10">
    <property type="entry name" value="Creatinase/prolidase N-terminal domain"/>
    <property type="match status" value="1"/>
</dbReference>
<evidence type="ECO:0000259" key="2">
    <source>
        <dbReference type="Pfam" id="PF16188"/>
    </source>
</evidence>
<dbReference type="InterPro" id="IPR029149">
    <property type="entry name" value="Creatin/AminoP/Spt16_N"/>
</dbReference>
<sequence length="412" mass="47943">MLYKEIDENSLVVGKTCCKKIQEIRNLLKEEEELIITELDTICWIFNLRGSDISYNPVFYAYASITQKDIKLFINTKLYISDEVTICKYDSFEQYIRNIDKNVVISGTCNAFIDSLIINKRYTSEIRDLQSIKTKEQLEGFNLAYILDGIALCKLFKYIENNIYKNITELEISNMLLKIKSNFYGFKFPSFESIIGYQKNSAIVHYSAGDEIINDGVILLDIGSNYIFGTTDTSRTLFLGTPTKEFKKYYTLILKGQLRVLKQIYSIDTNGCILDFLTRLDLYNNKQNYGHASGHGVGHFLCVHENPPTLSTQFNQNLKINQVFSVEPGIYFENKWGIRLENLVFTEAIDENFMKLKNLTYVPYQLNLIDINMLDKDEITFLNLLNEEIYDKLINFVECKEYLQINTKHIKF</sequence>
<dbReference type="GO" id="GO:0004177">
    <property type="term" value="F:aminopeptidase activity"/>
    <property type="evidence" value="ECO:0007669"/>
    <property type="project" value="UniProtKB-KW"/>
</dbReference>
<dbReference type="VEuPathDB" id="MicrosporidiaDB:NAPIS_ORF01047"/>
<evidence type="ECO:0000259" key="1">
    <source>
        <dbReference type="Pfam" id="PF00557"/>
    </source>
</evidence>
<dbReference type="PANTHER" id="PTHR43763">
    <property type="entry name" value="XAA-PRO AMINOPEPTIDASE 1"/>
    <property type="match status" value="1"/>
</dbReference>